<dbReference type="OrthoDB" id="2384430at2759"/>
<name>A0A1J4KZH8_9EUKA</name>
<gene>
    <name evidence="2" type="ORF">TRFO_13277</name>
</gene>
<comment type="caution">
    <text evidence="2">The sequence shown here is derived from an EMBL/GenBank/DDBJ whole genome shotgun (WGS) entry which is preliminary data.</text>
</comment>
<accession>A0A1J4KZH8</accession>
<keyword evidence="1" id="KW-0812">Transmembrane</keyword>
<protein>
    <recommendedName>
        <fullName evidence="4">Sel1 repeat family protein</fullName>
    </recommendedName>
</protein>
<dbReference type="Gene3D" id="1.25.40.10">
    <property type="entry name" value="Tetratricopeptide repeat domain"/>
    <property type="match status" value="1"/>
</dbReference>
<dbReference type="RefSeq" id="XP_068369408.1">
    <property type="nucleotide sequence ID" value="XM_068497144.1"/>
</dbReference>
<evidence type="ECO:0000256" key="1">
    <source>
        <dbReference type="SAM" id="Phobius"/>
    </source>
</evidence>
<evidence type="ECO:0000313" key="3">
    <source>
        <dbReference type="Proteomes" id="UP000179807"/>
    </source>
</evidence>
<dbReference type="InterPro" id="IPR011990">
    <property type="entry name" value="TPR-like_helical_dom_sf"/>
</dbReference>
<dbReference type="SUPFAM" id="SSF81901">
    <property type="entry name" value="HCP-like"/>
    <property type="match status" value="1"/>
</dbReference>
<dbReference type="VEuPathDB" id="TrichDB:TRFO_13277"/>
<dbReference type="EMBL" id="MLAK01000123">
    <property type="protein sequence ID" value="OHT16272.1"/>
    <property type="molecule type" value="Genomic_DNA"/>
</dbReference>
<dbReference type="GeneID" id="94831848"/>
<keyword evidence="3" id="KW-1185">Reference proteome</keyword>
<dbReference type="InterPro" id="IPR008978">
    <property type="entry name" value="HSP20-like_chaperone"/>
</dbReference>
<dbReference type="SUPFAM" id="SSF49764">
    <property type="entry name" value="HSP20-like chaperones"/>
    <property type="match status" value="1"/>
</dbReference>
<keyword evidence="1" id="KW-0472">Membrane</keyword>
<feature type="transmembrane region" description="Helical" evidence="1">
    <location>
        <begin position="393"/>
        <end position="414"/>
    </location>
</feature>
<evidence type="ECO:0008006" key="4">
    <source>
        <dbReference type="Google" id="ProtNLM"/>
    </source>
</evidence>
<sequence length="419" mass="47403">MMGQMKGEIHQNSGSKVKYLMSSYLRPQNPLTPDEISQGLRSLSIFQKQHKKFTAEANNQIDQQIYSTIVDSIEKNKVMASTDVFPKDSLYDSYEWSQTENKIIISYKSDSEKDLQCSIQGNNISSSSGFISGILYKQPLSSNIKVDGQKVEIELTVSETWPILIIGGENIDTNSLFILSAFATKLNLSAQSEKLLIHGAMRNHLLSMQTLAFLYMTKDDKFAAFYFYCLLYLNFNDPAAFACICEVLFSIEGKEYTPNISHLAENILVEEAKKEKPIAFLYIGYLHMSKKEGFKSDDALAFKYFETAATRYGNKKSLDTMGRCYLYGLGVEADLKLALKYFLEADLPKDKILSLFAIANIDRQTIVSLFKEQNVSLDEKEIESIGQDSKFNIWILISAAALIAGSIFVGYSIYKRRKR</sequence>
<proteinExistence type="predicted"/>
<evidence type="ECO:0000313" key="2">
    <source>
        <dbReference type="EMBL" id="OHT16272.1"/>
    </source>
</evidence>
<keyword evidence="1" id="KW-1133">Transmembrane helix</keyword>
<reference evidence="2" key="1">
    <citation type="submission" date="2016-10" db="EMBL/GenBank/DDBJ databases">
        <authorList>
            <person name="Benchimol M."/>
            <person name="Almeida L.G."/>
            <person name="Vasconcelos A.T."/>
            <person name="Perreira-Neves A."/>
            <person name="Rosa I.A."/>
            <person name="Tasca T."/>
            <person name="Bogo M.R."/>
            <person name="de Souza W."/>
        </authorList>
    </citation>
    <scope>NUCLEOTIDE SEQUENCE [LARGE SCALE GENOMIC DNA]</scope>
    <source>
        <strain evidence="2">K</strain>
    </source>
</reference>
<organism evidence="2 3">
    <name type="scientific">Tritrichomonas foetus</name>
    <dbReference type="NCBI Taxonomy" id="1144522"/>
    <lineage>
        <taxon>Eukaryota</taxon>
        <taxon>Metamonada</taxon>
        <taxon>Parabasalia</taxon>
        <taxon>Tritrichomonadida</taxon>
        <taxon>Tritrichomonadidae</taxon>
        <taxon>Tritrichomonas</taxon>
    </lineage>
</organism>
<dbReference type="Proteomes" id="UP000179807">
    <property type="component" value="Unassembled WGS sequence"/>
</dbReference>
<dbReference type="AlphaFoldDB" id="A0A1J4KZH8"/>